<dbReference type="EMBL" id="WBUI01000002">
    <property type="protein sequence ID" value="KAB2934931.1"/>
    <property type="molecule type" value="Genomic_DNA"/>
</dbReference>
<keyword evidence="1" id="KW-1133">Transmembrane helix</keyword>
<protein>
    <recommendedName>
        <fullName evidence="4">DUF4129 domain-containing protein</fullName>
    </recommendedName>
</protein>
<dbReference type="Proteomes" id="UP000460298">
    <property type="component" value="Unassembled WGS sequence"/>
</dbReference>
<feature type="transmembrane region" description="Helical" evidence="1">
    <location>
        <begin position="256"/>
        <end position="274"/>
    </location>
</feature>
<name>A0A833M055_9LEPT</name>
<evidence type="ECO:0008006" key="4">
    <source>
        <dbReference type="Google" id="ProtNLM"/>
    </source>
</evidence>
<keyword evidence="1" id="KW-0472">Membrane</keyword>
<gene>
    <name evidence="2" type="ORF">F9K24_03885</name>
</gene>
<comment type="caution">
    <text evidence="2">The sequence shown here is derived from an EMBL/GenBank/DDBJ whole genome shotgun (WGS) entry which is preliminary data.</text>
</comment>
<keyword evidence="1" id="KW-0812">Transmembrane</keyword>
<evidence type="ECO:0000313" key="2">
    <source>
        <dbReference type="EMBL" id="KAB2934931.1"/>
    </source>
</evidence>
<feature type="transmembrane region" description="Helical" evidence="1">
    <location>
        <begin position="34"/>
        <end position="52"/>
    </location>
</feature>
<feature type="transmembrane region" description="Helical" evidence="1">
    <location>
        <begin position="121"/>
        <end position="143"/>
    </location>
</feature>
<proteinExistence type="predicted"/>
<feature type="transmembrane region" description="Helical" evidence="1">
    <location>
        <begin position="212"/>
        <end position="235"/>
    </location>
</feature>
<organism evidence="2 3">
    <name type="scientific">Leptonema illini</name>
    <dbReference type="NCBI Taxonomy" id="183"/>
    <lineage>
        <taxon>Bacteria</taxon>
        <taxon>Pseudomonadati</taxon>
        <taxon>Spirochaetota</taxon>
        <taxon>Spirochaetia</taxon>
        <taxon>Leptospirales</taxon>
        <taxon>Leptospiraceae</taxon>
        <taxon>Leptonema</taxon>
    </lineage>
</organism>
<accession>A0A833M055</accession>
<evidence type="ECO:0000313" key="3">
    <source>
        <dbReference type="Proteomes" id="UP000460298"/>
    </source>
</evidence>
<feature type="transmembrane region" description="Helical" evidence="1">
    <location>
        <begin position="341"/>
        <end position="359"/>
    </location>
</feature>
<feature type="transmembrane region" description="Helical" evidence="1">
    <location>
        <begin position="171"/>
        <end position="192"/>
    </location>
</feature>
<dbReference type="AlphaFoldDB" id="A0A833M055"/>
<reference evidence="2 3" key="1">
    <citation type="submission" date="2019-10" db="EMBL/GenBank/DDBJ databases">
        <title>Extracellular Electron Transfer in a Candidatus Methanoperedens spp. Enrichment Culture.</title>
        <authorList>
            <person name="Berger S."/>
            <person name="Rangel Shaw D."/>
            <person name="Berben T."/>
            <person name="In 'T Zandt M."/>
            <person name="Frank J."/>
            <person name="Reimann J."/>
            <person name="Jetten M.S.M."/>
            <person name="Welte C.U."/>
        </authorList>
    </citation>
    <scope>NUCLEOTIDE SEQUENCE [LARGE SCALE GENOMIC DNA]</scope>
    <source>
        <strain evidence="2">SB12</strain>
    </source>
</reference>
<evidence type="ECO:0000256" key="1">
    <source>
        <dbReference type="SAM" id="Phobius"/>
    </source>
</evidence>
<sequence length="484" mass="55760">MNYAEIRLSLRPRTIFEILDLALVVFRRGFVNLWPVYVLIGLIWAAALAGVAQIPEDPDRWLKVLAILGPLALFLRFFLQMVIVVFCGRWIFSEQVTLRSIFADIGQVGVARMLGRGLVRFIKWASGFALLVPLWLVLVHRFFDYEHWLLERISGRDLRRRLRNFHSGRVFAFRVLHACVQILYVYLASFGVRMLIESATRMPREQGLSIELVMTLLLMYEPFFLISRFLLYIQTRIDTEAWDIGLMLREGIRRTLSSRIASLLLLALVVSVPLRADEPDPYITAPADRPCSDAMEDQPYVKCDPAQYRVYTAEEIEKTIPREREKRDRNSGLISPALLEMIAYGVVIAALAALLFFLWNRYRSRLPDAPPEAPERKADVREFEVLKKEDRLALIRDALQREAYKTALGHCYLLIMEKNETAGSKMVALTPEELLLKLRSMRTEHDGAGVDELLLKYEEVFYADSDPASARDTIMRFLEAGVRE</sequence>
<feature type="transmembrane region" description="Helical" evidence="1">
    <location>
        <begin position="64"/>
        <end position="92"/>
    </location>
</feature>